<sequence length="182" mass="20913">MLMDHLVFVECEPEALAEQQRVWEERGAWSSTGVAGVFRHLIPERYYQYGVASVYAEFAHRHGWLMPDRVLDPDAYEVLQGAVRQWAGEDRVWTDVVDEFGTPSTLFGSNNPYYGKTLGHVIENSQEPMMSFHLWNGSAPRAEQSWTPEHEEPLLLAVRFGAGPFRQTFTFTPEGRRRLPVE</sequence>
<evidence type="ECO:0000313" key="1">
    <source>
        <dbReference type="EMBL" id="MDK9498642.1"/>
    </source>
</evidence>
<keyword evidence="2" id="KW-1185">Reference proteome</keyword>
<proteinExistence type="predicted"/>
<organism evidence="1 2">
    <name type="scientific">Streptomyces katrae</name>
    <dbReference type="NCBI Taxonomy" id="68223"/>
    <lineage>
        <taxon>Bacteria</taxon>
        <taxon>Bacillati</taxon>
        <taxon>Actinomycetota</taxon>
        <taxon>Actinomycetes</taxon>
        <taxon>Kitasatosporales</taxon>
        <taxon>Streptomycetaceae</taxon>
        <taxon>Streptomyces</taxon>
    </lineage>
</organism>
<protein>
    <submittedName>
        <fullName evidence="1">Uncharacterized protein</fullName>
    </submittedName>
</protein>
<dbReference type="RefSeq" id="WP_285344730.1">
    <property type="nucleotide sequence ID" value="NZ_JASITI010000032.1"/>
</dbReference>
<reference evidence="1 2" key="1">
    <citation type="submission" date="2023-05" db="EMBL/GenBank/DDBJ databases">
        <title>Sequencing and Assembly of Streptomyces sp. NP73.</title>
        <authorList>
            <person name="Konwar A.N."/>
            <person name="Saikia K."/>
            <person name="Thakur D."/>
        </authorList>
    </citation>
    <scope>NUCLEOTIDE SEQUENCE [LARGE SCALE GENOMIC DNA]</scope>
    <source>
        <strain evidence="1 2">NP73</strain>
    </source>
</reference>
<evidence type="ECO:0000313" key="2">
    <source>
        <dbReference type="Proteomes" id="UP001223390"/>
    </source>
</evidence>
<accession>A0ABT7GYD4</accession>
<gene>
    <name evidence="1" type="ORF">QEZ40_003831</name>
</gene>
<dbReference type="EMBL" id="JASITI010000032">
    <property type="protein sequence ID" value="MDK9498642.1"/>
    <property type="molecule type" value="Genomic_DNA"/>
</dbReference>
<name>A0ABT7GYD4_9ACTN</name>
<comment type="caution">
    <text evidence="1">The sequence shown here is derived from an EMBL/GenBank/DDBJ whole genome shotgun (WGS) entry which is preliminary data.</text>
</comment>
<dbReference type="Proteomes" id="UP001223390">
    <property type="component" value="Unassembled WGS sequence"/>
</dbReference>